<dbReference type="EMBL" id="CP073721">
    <property type="protein sequence ID" value="UWZ34223.1"/>
    <property type="molecule type" value="Genomic_DNA"/>
</dbReference>
<dbReference type="RefSeq" id="WP_260723525.1">
    <property type="nucleotide sequence ID" value="NZ_BAAABS010000025.1"/>
</dbReference>
<dbReference type="Proteomes" id="UP001058271">
    <property type="component" value="Chromosome"/>
</dbReference>
<dbReference type="Gene3D" id="3.20.100.30">
    <property type="entry name" value="VTC, catalytic tunnel domain"/>
    <property type="match status" value="1"/>
</dbReference>
<evidence type="ECO:0000259" key="1">
    <source>
        <dbReference type="Pfam" id="PF09359"/>
    </source>
</evidence>
<sequence>MTTAEQALRQALTGLPPVSLADVTSAAALLTRVDRKYLLPARSAGAFVAALGAGVTALEIDGRRLFEYDSVYFDTADLDTYRAHLQRRRRRYKVRTRSYLDSGECLLEVKLKGARGVTVKQRLRYPFADRERLTGAGLGFVREALGDAYQITPPALGPVLRTRYRRATLVTDDRSTRLTCDVGLVCSADDWSGAQWRGRSSWARLEGRAAAAERRPPDRLAPGLRDHVLVEVKSANQSTPVDRILRGLGVRPAVMSKYCVAVAMLHPGLPANPWHRTLRTVAGRDSRGGVARDHRPH</sequence>
<dbReference type="Pfam" id="PF09359">
    <property type="entry name" value="VTC"/>
    <property type="match status" value="1"/>
</dbReference>
<gene>
    <name evidence="2" type="ORF">Drose_23600</name>
</gene>
<dbReference type="SUPFAM" id="SSF55154">
    <property type="entry name" value="CYTH-like phosphatases"/>
    <property type="match status" value="1"/>
</dbReference>
<proteinExistence type="predicted"/>
<accession>A0ABY5YWT9</accession>
<organism evidence="2 3">
    <name type="scientific">Dactylosporangium roseum</name>
    <dbReference type="NCBI Taxonomy" id="47989"/>
    <lineage>
        <taxon>Bacteria</taxon>
        <taxon>Bacillati</taxon>
        <taxon>Actinomycetota</taxon>
        <taxon>Actinomycetes</taxon>
        <taxon>Micromonosporales</taxon>
        <taxon>Micromonosporaceae</taxon>
        <taxon>Dactylosporangium</taxon>
    </lineage>
</organism>
<dbReference type="CDD" id="cd07750">
    <property type="entry name" value="PolyPPase_VTC_like"/>
    <property type="match status" value="1"/>
</dbReference>
<name>A0ABY5YWT9_9ACTN</name>
<protein>
    <submittedName>
        <fullName evidence="2">Polyphosphate polymerase domain-containing protein</fullName>
    </submittedName>
</protein>
<keyword evidence="3" id="KW-1185">Reference proteome</keyword>
<evidence type="ECO:0000313" key="3">
    <source>
        <dbReference type="Proteomes" id="UP001058271"/>
    </source>
</evidence>
<evidence type="ECO:0000313" key="2">
    <source>
        <dbReference type="EMBL" id="UWZ34223.1"/>
    </source>
</evidence>
<dbReference type="InterPro" id="IPR018966">
    <property type="entry name" value="VTC_domain"/>
</dbReference>
<feature type="domain" description="VTC" evidence="1">
    <location>
        <begin position="32"/>
        <end position="266"/>
    </location>
</feature>
<dbReference type="InterPro" id="IPR033469">
    <property type="entry name" value="CYTH-like_dom_sf"/>
</dbReference>
<reference evidence="2" key="1">
    <citation type="submission" date="2021-04" db="EMBL/GenBank/DDBJ databases">
        <title>Biosynthetic gene clusters of Dactylosporangioum roseum.</title>
        <authorList>
            <person name="Hartkoorn R.C."/>
            <person name="Beaudoing E."/>
            <person name="Hot D."/>
            <person name="Moureu S."/>
        </authorList>
    </citation>
    <scope>NUCLEOTIDE SEQUENCE</scope>
    <source>
        <strain evidence="2">NRRL B-16295</strain>
    </source>
</reference>
<dbReference type="InterPro" id="IPR042267">
    <property type="entry name" value="VTC_sf"/>
</dbReference>